<feature type="non-terminal residue" evidence="2">
    <location>
        <position position="75"/>
    </location>
</feature>
<feature type="region of interest" description="Disordered" evidence="1">
    <location>
        <begin position="56"/>
        <end position="75"/>
    </location>
</feature>
<protein>
    <submittedName>
        <fullName evidence="2">Uncharacterized protein</fullName>
    </submittedName>
</protein>
<evidence type="ECO:0000313" key="3">
    <source>
        <dbReference type="Proteomes" id="UP000593572"/>
    </source>
</evidence>
<sequence>MFSEIQKVTDKAMVFLQKKALSALYIPKQKLHMAMNNTTAPKVQLLYDLCKTTFTPSGLSSSPSPQPIHKLCSLL</sequence>
<reference evidence="2 3" key="1">
    <citation type="journal article" date="2019" name="Genome Biol. Evol.">
        <title>Insights into the evolution of the New World diploid cottons (Gossypium, subgenus Houzingenia) based on genome sequencing.</title>
        <authorList>
            <person name="Grover C.E."/>
            <person name="Arick M.A. 2nd"/>
            <person name="Thrash A."/>
            <person name="Conover J.L."/>
            <person name="Sanders W.S."/>
            <person name="Peterson D.G."/>
            <person name="Frelichowski J.E."/>
            <person name="Scheffler J.A."/>
            <person name="Scheffler B.E."/>
            <person name="Wendel J.F."/>
        </authorList>
    </citation>
    <scope>NUCLEOTIDE SEQUENCE [LARGE SCALE GENOMIC DNA]</scope>
    <source>
        <strain evidence="2">157</strain>
        <tissue evidence="2">Leaf</tissue>
    </source>
</reference>
<comment type="caution">
    <text evidence="2">The sequence shown here is derived from an EMBL/GenBank/DDBJ whole genome shotgun (WGS) entry which is preliminary data.</text>
</comment>
<accession>A0A7J8M4E5</accession>
<keyword evidence="3" id="KW-1185">Reference proteome</keyword>
<evidence type="ECO:0000313" key="2">
    <source>
        <dbReference type="EMBL" id="MBA0559559.1"/>
    </source>
</evidence>
<proteinExistence type="predicted"/>
<dbReference type="AlphaFoldDB" id="A0A7J8M4E5"/>
<name>A0A7J8M4E5_9ROSI</name>
<dbReference type="Proteomes" id="UP000593572">
    <property type="component" value="Unassembled WGS sequence"/>
</dbReference>
<organism evidence="2 3">
    <name type="scientific">Gossypium lobatum</name>
    <dbReference type="NCBI Taxonomy" id="34289"/>
    <lineage>
        <taxon>Eukaryota</taxon>
        <taxon>Viridiplantae</taxon>
        <taxon>Streptophyta</taxon>
        <taxon>Embryophyta</taxon>
        <taxon>Tracheophyta</taxon>
        <taxon>Spermatophyta</taxon>
        <taxon>Magnoliopsida</taxon>
        <taxon>eudicotyledons</taxon>
        <taxon>Gunneridae</taxon>
        <taxon>Pentapetalae</taxon>
        <taxon>rosids</taxon>
        <taxon>malvids</taxon>
        <taxon>Malvales</taxon>
        <taxon>Malvaceae</taxon>
        <taxon>Malvoideae</taxon>
        <taxon>Gossypium</taxon>
    </lineage>
</organism>
<gene>
    <name evidence="2" type="ORF">Golob_016516</name>
</gene>
<dbReference type="EMBL" id="JABEZX010000007">
    <property type="protein sequence ID" value="MBA0559559.1"/>
    <property type="molecule type" value="Genomic_DNA"/>
</dbReference>
<evidence type="ECO:0000256" key="1">
    <source>
        <dbReference type="SAM" id="MobiDB-lite"/>
    </source>
</evidence>